<feature type="domain" description="RagB/SusD" evidence="6">
    <location>
        <begin position="395"/>
        <end position="510"/>
    </location>
</feature>
<evidence type="ECO:0000313" key="8">
    <source>
        <dbReference type="Proteomes" id="UP001165302"/>
    </source>
</evidence>
<dbReference type="EMBL" id="JADEYP010000022">
    <property type="protein sequence ID" value="MCA5005809.1"/>
    <property type="molecule type" value="Genomic_DNA"/>
</dbReference>
<comment type="similarity">
    <text evidence="2">Belongs to the SusD family.</text>
</comment>
<gene>
    <name evidence="7" type="ORF">IPZ78_11670</name>
</gene>
<comment type="subcellular location">
    <subcellularLocation>
        <location evidence="1">Cell outer membrane</location>
    </subcellularLocation>
</comment>
<protein>
    <submittedName>
        <fullName evidence="7">RagB/SusD family nutrient uptake outer membrane protein</fullName>
    </submittedName>
</protein>
<evidence type="ECO:0000259" key="6">
    <source>
        <dbReference type="Pfam" id="PF07980"/>
    </source>
</evidence>
<keyword evidence="4" id="KW-0472">Membrane</keyword>
<dbReference type="CDD" id="cd08977">
    <property type="entry name" value="SusD"/>
    <property type="match status" value="1"/>
</dbReference>
<keyword evidence="3" id="KW-0732">Signal</keyword>
<organism evidence="7 8">
    <name type="scientific">Sphingobacterium bovistauri</name>
    <dbReference type="NCBI Taxonomy" id="2781959"/>
    <lineage>
        <taxon>Bacteria</taxon>
        <taxon>Pseudomonadati</taxon>
        <taxon>Bacteroidota</taxon>
        <taxon>Sphingobacteriia</taxon>
        <taxon>Sphingobacteriales</taxon>
        <taxon>Sphingobacteriaceae</taxon>
        <taxon>Sphingobacterium</taxon>
    </lineage>
</organism>
<evidence type="ECO:0000256" key="2">
    <source>
        <dbReference type="ARBA" id="ARBA00006275"/>
    </source>
</evidence>
<keyword evidence="5" id="KW-0998">Cell outer membrane</keyword>
<evidence type="ECO:0000256" key="5">
    <source>
        <dbReference type="ARBA" id="ARBA00023237"/>
    </source>
</evidence>
<keyword evidence="8" id="KW-1185">Reference proteome</keyword>
<comment type="caution">
    <text evidence="7">The sequence shown here is derived from an EMBL/GenBank/DDBJ whole genome shotgun (WGS) entry which is preliminary data.</text>
</comment>
<dbReference type="Pfam" id="PF07980">
    <property type="entry name" value="SusD_RagB"/>
    <property type="match status" value="1"/>
</dbReference>
<proteinExistence type="inferred from homology"/>
<evidence type="ECO:0000313" key="7">
    <source>
        <dbReference type="EMBL" id="MCA5005809.1"/>
    </source>
</evidence>
<dbReference type="InterPro" id="IPR011990">
    <property type="entry name" value="TPR-like_helical_dom_sf"/>
</dbReference>
<dbReference type="PROSITE" id="PS51257">
    <property type="entry name" value="PROKAR_LIPOPROTEIN"/>
    <property type="match status" value="1"/>
</dbReference>
<sequence length="511" mass="58126">MRSIIMNKITNIFKLLIGAILIQLSATSCNDKLNEPSGEVASETLQWTSISDTKSSLLGIYSLLRAAMVENNSHWMYGELRQGDFSSYNRSDLSAINSNNLKASYPLIKDLSNWRRFYAVINAASIFIERAPEVRNKDSRYTDQNLKMDIAQARAIRAFTYFYIVRIWGDVPLITKSFDDGSFESRPKTDSQAVLNFAESELLNAIVDLPYLYGSFLVNYYGETNGYWRHVLFNKLTGYAILAHISAWQGKYINVDTYTQFIINNYTSLGLDYNASINSLSGTNGIFSINYSLGQLFSIPAPYVFGEASATGHIEELTLADPIISKQKPDIYVPKDSIVRIFNDINDTRFGIDTISGLTRTNYFTNYSGEIPIFSKIKIIRDGVNDGSYGVFGSNLIFTRLEEIALLRAEALAVLGSRDEAINLLNKVKINRRVTNYSVITTTPLIEEIFNERRRELMGEGWRWYDQIRLNKLRPKKSEIVKLIENGGIFWPISTDVLSKNKSLQQNEYWK</sequence>
<evidence type="ECO:0000256" key="1">
    <source>
        <dbReference type="ARBA" id="ARBA00004442"/>
    </source>
</evidence>
<reference evidence="7" key="1">
    <citation type="submission" date="2020-10" db="EMBL/GenBank/DDBJ databases">
        <authorList>
            <person name="Lu T."/>
            <person name="Wang Q."/>
            <person name="Han X."/>
        </authorList>
    </citation>
    <scope>NUCLEOTIDE SEQUENCE</scope>
    <source>
        <strain evidence="7">WQ 366</strain>
    </source>
</reference>
<evidence type="ECO:0000256" key="4">
    <source>
        <dbReference type="ARBA" id="ARBA00023136"/>
    </source>
</evidence>
<dbReference type="Proteomes" id="UP001165302">
    <property type="component" value="Unassembled WGS sequence"/>
</dbReference>
<dbReference type="SUPFAM" id="SSF48452">
    <property type="entry name" value="TPR-like"/>
    <property type="match status" value="1"/>
</dbReference>
<dbReference type="InterPro" id="IPR012944">
    <property type="entry name" value="SusD_RagB_dom"/>
</dbReference>
<accession>A0ABS7Z6K6</accession>
<dbReference type="Gene3D" id="1.25.40.390">
    <property type="match status" value="1"/>
</dbReference>
<evidence type="ECO:0000256" key="3">
    <source>
        <dbReference type="ARBA" id="ARBA00022729"/>
    </source>
</evidence>
<name>A0ABS7Z6K6_9SPHI</name>